<organism evidence="18 19">
    <name type="scientific">Anthostomella pinea</name>
    <dbReference type="NCBI Taxonomy" id="933095"/>
    <lineage>
        <taxon>Eukaryota</taxon>
        <taxon>Fungi</taxon>
        <taxon>Dikarya</taxon>
        <taxon>Ascomycota</taxon>
        <taxon>Pezizomycotina</taxon>
        <taxon>Sordariomycetes</taxon>
        <taxon>Xylariomycetidae</taxon>
        <taxon>Xylariales</taxon>
        <taxon>Xylariaceae</taxon>
        <taxon>Anthostomella</taxon>
    </lineage>
</organism>
<evidence type="ECO:0000256" key="4">
    <source>
        <dbReference type="ARBA" id="ARBA00012729"/>
    </source>
</evidence>
<evidence type="ECO:0000313" key="19">
    <source>
        <dbReference type="Proteomes" id="UP001295740"/>
    </source>
</evidence>
<dbReference type="GO" id="GO:0008843">
    <property type="term" value="F:endochitinase activity"/>
    <property type="evidence" value="ECO:0007669"/>
    <property type="project" value="UniProtKB-EC"/>
</dbReference>
<evidence type="ECO:0000256" key="3">
    <source>
        <dbReference type="ARBA" id="ARBA00004613"/>
    </source>
</evidence>
<evidence type="ECO:0000256" key="1">
    <source>
        <dbReference type="ARBA" id="ARBA00000822"/>
    </source>
</evidence>
<dbReference type="PANTHER" id="PTHR45708">
    <property type="entry name" value="ENDOCHITINASE"/>
    <property type="match status" value="1"/>
</dbReference>
<dbReference type="Gene3D" id="3.20.20.80">
    <property type="entry name" value="Glycosidases"/>
    <property type="match status" value="1"/>
</dbReference>
<feature type="domain" description="GH18" evidence="17">
    <location>
        <begin position="1"/>
        <end position="294"/>
    </location>
</feature>
<dbReference type="AlphaFoldDB" id="A0AAI8V9A0"/>
<evidence type="ECO:0000259" key="17">
    <source>
        <dbReference type="PROSITE" id="PS51910"/>
    </source>
</evidence>
<sequence length="336" mass="35668">MSPSNIIDIIILSFCSGDKYPSPGYGGKNQPASGQLLKCPSLQRDLYTCRQTSTKKILLSLGGGTNTYQLNGAIDGDAFATMLWYMFGPRQASWVNRGMPRPFDNNNIGFSVDGFDLDIEHTPTDNFAGYKALVTKLRALYASVPGTFYLTASPQCVVPDANMGEILKATTFDKVFVQFYNTPQCAARRWADANAGYAPGGSFDTAGFTFDAWTAFLASTYSRNARLYIGLPGSAAAANPGNDLAVPQVQNLVDTYYCRSNFGGVAIWEATYAAANVVGGKNFNQNVKGALNIASTDSRLSCAAVKTPPQSTTDNVVLDLGRHVGAGAAASGVGAS</sequence>
<name>A0AAI8V9A0_9PEZI</name>
<dbReference type="InterPro" id="IPR001223">
    <property type="entry name" value="Glyco_hydro18_cat"/>
</dbReference>
<keyword evidence="8 15" id="KW-0378">Hydrolase</keyword>
<keyword evidence="11" id="KW-0119">Carbohydrate metabolism</keyword>
<keyword evidence="7" id="KW-0325">Glycoprotein</keyword>
<dbReference type="GO" id="GO:0098552">
    <property type="term" value="C:side of membrane"/>
    <property type="evidence" value="ECO:0007669"/>
    <property type="project" value="UniProtKB-KW"/>
</dbReference>
<dbReference type="GO" id="GO:0000272">
    <property type="term" value="P:polysaccharide catabolic process"/>
    <property type="evidence" value="ECO:0007669"/>
    <property type="project" value="UniProtKB-KW"/>
</dbReference>
<keyword evidence="13 15" id="KW-0326">Glycosidase</keyword>
<accession>A0AAI8V9A0</accession>
<evidence type="ECO:0000256" key="2">
    <source>
        <dbReference type="ARBA" id="ARBA00004609"/>
    </source>
</evidence>
<comment type="subcellular location">
    <subcellularLocation>
        <location evidence="2">Cell membrane</location>
        <topology evidence="2">Lipid-anchor</topology>
        <topology evidence="2">GPI-anchor</topology>
    </subcellularLocation>
    <subcellularLocation>
        <location evidence="3">Secreted</location>
    </subcellularLocation>
</comment>
<dbReference type="EC" id="3.2.1.14" evidence="4"/>
<comment type="similarity">
    <text evidence="16">Belongs to the glycosyl hydrolase 18 family.</text>
</comment>
<dbReference type="GO" id="GO:0005576">
    <property type="term" value="C:extracellular region"/>
    <property type="evidence" value="ECO:0007669"/>
    <property type="project" value="UniProtKB-SubCell"/>
</dbReference>
<evidence type="ECO:0000313" key="18">
    <source>
        <dbReference type="EMBL" id="CAJ2500704.1"/>
    </source>
</evidence>
<gene>
    <name evidence="18" type="ORF">KHLLAP_LOCUS1172</name>
</gene>
<dbReference type="GO" id="GO:0005886">
    <property type="term" value="C:plasma membrane"/>
    <property type="evidence" value="ECO:0007669"/>
    <property type="project" value="UniProtKB-SubCell"/>
</dbReference>
<comment type="catalytic activity">
    <reaction evidence="1">
        <text>Random endo-hydrolysis of N-acetyl-beta-D-glucosaminide (1-&gt;4)-beta-linkages in chitin and chitodextrins.</text>
        <dbReference type="EC" id="3.2.1.14"/>
    </reaction>
</comment>
<keyword evidence="12" id="KW-0449">Lipoprotein</keyword>
<protein>
    <recommendedName>
        <fullName evidence="4">chitinase</fullName>
        <ecNumber evidence="4">3.2.1.14</ecNumber>
    </recommendedName>
</protein>
<evidence type="ECO:0000256" key="8">
    <source>
        <dbReference type="ARBA" id="ARBA00022801"/>
    </source>
</evidence>
<evidence type="ECO:0000256" key="11">
    <source>
        <dbReference type="ARBA" id="ARBA00023277"/>
    </source>
</evidence>
<keyword evidence="7" id="KW-0336">GPI-anchor</keyword>
<evidence type="ECO:0000256" key="13">
    <source>
        <dbReference type="ARBA" id="ARBA00023295"/>
    </source>
</evidence>
<keyword evidence="19" id="KW-1185">Reference proteome</keyword>
<evidence type="ECO:0000256" key="9">
    <source>
        <dbReference type="ARBA" id="ARBA00023024"/>
    </source>
</evidence>
<dbReference type="InterPro" id="IPR017853">
    <property type="entry name" value="GH"/>
</dbReference>
<evidence type="ECO:0000256" key="5">
    <source>
        <dbReference type="ARBA" id="ARBA00022475"/>
    </source>
</evidence>
<evidence type="ECO:0000256" key="15">
    <source>
        <dbReference type="RuleBase" id="RU000489"/>
    </source>
</evidence>
<dbReference type="EMBL" id="CAUWAG010000003">
    <property type="protein sequence ID" value="CAJ2500704.1"/>
    <property type="molecule type" value="Genomic_DNA"/>
</dbReference>
<evidence type="ECO:0000256" key="6">
    <source>
        <dbReference type="ARBA" id="ARBA00022525"/>
    </source>
</evidence>
<dbReference type="Proteomes" id="UP001295740">
    <property type="component" value="Unassembled WGS sequence"/>
</dbReference>
<dbReference type="SUPFAM" id="SSF51445">
    <property type="entry name" value="(Trans)glycosidases"/>
    <property type="match status" value="1"/>
</dbReference>
<evidence type="ECO:0000256" key="14">
    <source>
        <dbReference type="ARBA" id="ARBA00023326"/>
    </source>
</evidence>
<evidence type="ECO:0000256" key="16">
    <source>
        <dbReference type="RuleBase" id="RU004453"/>
    </source>
</evidence>
<dbReference type="PROSITE" id="PS51910">
    <property type="entry name" value="GH18_2"/>
    <property type="match status" value="1"/>
</dbReference>
<dbReference type="GO" id="GO:0006032">
    <property type="term" value="P:chitin catabolic process"/>
    <property type="evidence" value="ECO:0007669"/>
    <property type="project" value="UniProtKB-KW"/>
</dbReference>
<keyword evidence="14" id="KW-0624">Polysaccharide degradation</keyword>
<evidence type="ECO:0000256" key="12">
    <source>
        <dbReference type="ARBA" id="ARBA00023288"/>
    </source>
</evidence>
<dbReference type="PROSITE" id="PS01095">
    <property type="entry name" value="GH18_1"/>
    <property type="match status" value="1"/>
</dbReference>
<dbReference type="InterPro" id="IPR050542">
    <property type="entry name" value="Glycosyl_Hydrlase18_Chitinase"/>
</dbReference>
<dbReference type="InterPro" id="IPR001579">
    <property type="entry name" value="Glyco_hydro_18_chit_AS"/>
</dbReference>
<keyword evidence="9" id="KW-0146">Chitin degradation</keyword>
<proteinExistence type="inferred from homology"/>
<reference evidence="18" key="1">
    <citation type="submission" date="2023-10" db="EMBL/GenBank/DDBJ databases">
        <authorList>
            <person name="Hackl T."/>
        </authorList>
    </citation>
    <scope>NUCLEOTIDE SEQUENCE</scope>
</reference>
<evidence type="ECO:0000256" key="7">
    <source>
        <dbReference type="ARBA" id="ARBA00022622"/>
    </source>
</evidence>
<dbReference type="Pfam" id="PF00704">
    <property type="entry name" value="Glyco_hydro_18"/>
    <property type="match status" value="1"/>
</dbReference>
<comment type="caution">
    <text evidence="18">The sequence shown here is derived from an EMBL/GenBank/DDBJ whole genome shotgun (WGS) entry which is preliminary data.</text>
</comment>
<keyword evidence="5" id="KW-1003">Cell membrane</keyword>
<keyword evidence="10" id="KW-0472">Membrane</keyword>
<evidence type="ECO:0000256" key="10">
    <source>
        <dbReference type="ARBA" id="ARBA00023136"/>
    </source>
</evidence>
<keyword evidence="6" id="KW-0964">Secreted</keyword>
<dbReference type="PANTHER" id="PTHR45708:SF47">
    <property type="entry name" value="ENDOCHITINASE A"/>
    <property type="match status" value="1"/>
</dbReference>